<keyword evidence="3" id="KW-1185">Reference proteome</keyword>
<protein>
    <submittedName>
        <fullName evidence="2">Tkl tkl-ccin protein kinase</fullName>
    </submittedName>
</protein>
<dbReference type="Proteomes" id="UP000620124">
    <property type="component" value="Unassembled WGS sequence"/>
</dbReference>
<name>A0A8H6XQT4_9AGAR</name>
<dbReference type="AlphaFoldDB" id="A0A8H6XQT4"/>
<reference evidence="2" key="1">
    <citation type="submission" date="2020-05" db="EMBL/GenBank/DDBJ databases">
        <title>Mycena genomes resolve the evolution of fungal bioluminescence.</title>
        <authorList>
            <person name="Tsai I.J."/>
        </authorList>
    </citation>
    <scope>NUCLEOTIDE SEQUENCE</scope>
    <source>
        <strain evidence="2">CCC161011</strain>
    </source>
</reference>
<evidence type="ECO:0000313" key="2">
    <source>
        <dbReference type="EMBL" id="KAF7345422.1"/>
    </source>
</evidence>
<dbReference type="OrthoDB" id="2662290at2759"/>
<evidence type="ECO:0000313" key="3">
    <source>
        <dbReference type="Proteomes" id="UP000620124"/>
    </source>
</evidence>
<dbReference type="GO" id="GO:0016301">
    <property type="term" value="F:kinase activity"/>
    <property type="evidence" value="ECO:0007669"/>
    <property type="project" value="UniProtKB-KW"/>
</dbReference>
<proteinExistence type="predicted"/>
<keyword evidence="2" id="KW-0418">Kinase</keyword>
<gene>
    <name evidence="2" type="ORF">MVEN_01560200</name>
</gene>
<accession>A0A8H6XQT4</accession>
<evidence type="ECO:0000256" key="1">
    <source>
        <dbReference type="SAM" id="MobiDB-lite"/>
    </source>
</evidence>
<keyword evidence="2" id="KW-0808">Transferase</keyword>
<feature type="compositionally biased region" description="Polar residues" evidence="1">
    <location>
        <begin position="286"/>
        <end position="298"/>
    </location>
</feature>
<dbReference type="EMBL" id="JACAZI010000013">
    <property type="protein sequence ID" value="KAF7345422.1"/>
    <property type="molecule type" value="Genomic_DNA"/>
</dbReference>
<feature type="region of interest" description="Disordered" evidence="1">
    <location>
        <begin position="267"/>
        <end position="319"/>
    </location>
</feature>
<organism evidence="2 3">
    <name type="scientific">Mycena venus</name>
    <dbReference type="NCBI Taxonomy" id="2733690"/>
    <lineage>
        <taxon>Eukaryota</taxon>
        <taxon>Fungi</taxon>
        <taxon>Dikarya</taxon>
        <taxon>Basidiomycota</taxon>
        <taxon>Agaricomycotina</taxon>
        <taxon>Agaricomycetes</taxon>
        <taxon>Agaricomycetidae</taxon>
        <taxon>Agaricales</taxon>
        <taxon>Marasmiineae</taxon>
        <taxon>Mycenaceae</taxon>
        <taxon>Mycena</taxon>
    </lineage>
</organism>
<comment type="caution">
    <text evidence="2">The sequence shown here is derived from an EMBL/GenBank/DDBJ whole genome shotgun (WGS) entry which is preliminary data.</text>
</comment>
<feature type="compositionally biased region" description="Low complexity" evidence="1">
    <location>
        <begin position="273"/>
        <end position="285"/>
    </location>
</feature>
<sequence>MSDSILYSRLLFPKGHGYPLFCPEPFDDLDEAARKTGSEIGDVGVITWDGSFDPIFNILRASNDPSNRYGVPPGFEQVFLGPQDISTRAQCHLPGSDISNTTISKRRLDFEAGTESNVFLPVGAGAVVEVSTNSKQTGILLLPDGASRWDLRSQQLFRDYALKHAENWYTFVNGNLRRMAGNGDLYLVTGVTKSTSWGVAAVENHSGEGTLSLKLKAAQIGSAGATYAWEWESAGSSVNAGPRRCAGEEWRDKQTVFLRGFKVASKWSKATGPSSPSTPSQLQSSDTNGNSLSWSAFTRTDPSSTGGSSDDEESLSPSSNYYPSDLINEHLLDCFVDATVAVTHDDEWASILTEQDSEVPADDELITRVLNKFKMSIVFGGVCLQPLNANILPAHTPLSKRHSTSPRWIVL</sequence>